<dbReference type="Proteomes" id="UP000004277">
    <property type="component" value="Unassembled WGS sequence"/>
</dbReference>
<accession>A0ACD3SNA7</accession>
<name>A0ACD3SNA7_9BURK</name>
<proteinExistence type="predicted"/>
<protein>
    <submittedName>
        <fullName evidence="1">Uncharacterized protein</fullName>
    </submittedName>
</protein>
<reference evidence="1" key="1">
    <citation type="submission" date="2019-05" db="EMBL/GenBank/DDBJ databases">
        <title>Revised genome assembly of Burkholderiaceae (previously Ralstonia) sp. PBA.</title>
        <authorList>
            <person name="Gan H.M."/>
        </authorList>
    </citation>
    <scope>NUCLEOTIDE SEQUENCE</scope>
    <source>
        <strain evidence="1">PBA</strain>
    </source>
</reference>
<evidence type="ECO:0000313" key="2">
    <source>
        <dbReference type="Proteomes" id="UP000004277"/>
    </source>
</evidence>
<gene>
    <name evidence="1" type="ORF">MW7_011255</name>
</gene>
<comment type="caution">
    <text evidence="1">The sequence shown here is derived from an EMBL/GenBank/DDBJ whole genome shotgun (WGS) entry which is preliminary data.</text>
</comment>
<sequence>MSSSGSAMDLLRVEIEQMKADGARRAELSLHACQRLFFDVGVRPTVANVREATATGSAGDIARDIEAFWQRLRQQGQCAVEGVPAPLQRRAGELVSGLYGAALAEARGTHAAELARAEAAAQHALARQWELENEVDALRRQCAEQGARLASGSLDARRDEALHSVLAQYAEGEKAALSAQLQAAQADNGVLREQVAALQAELASRAVEYAAHLKDALASAEARVRPLLVELDSLRQRVAAADRETREAPRREFEWMQQLNQARMLAAQARQEAEQARAEAERLRQAALASRTDTGGDGRRESVPPALGHLVANLIRQGVLSRETVRPLGRALDAYIDAGMPCPQCTSDETDLAMVGQQVEFTCAACGHQSGVHATRALALVHFVGCDTALVG</sequence>
<evidence type="ECO:0000313" key="1">
    <source>
        <dbReference type="EMBL" id="TMS57734.1"/>
    </source>
</evidence>
<organism evidence="1 2">
    <name type="scientific">Imbroritus primus</name>
    <dbReference type="NCBI Taxonomy" id="3058603"/>
    <lineage>
        <taxon>Bacteria</taxon>
        <taxon>Pseudomonadati</taxon>
        <taxon>Pseudomonadota</taxon>
        <taxon>Betaproteobacteria</taxon>
        <taxon>Burkholderiales</taxon>
        <taxon>Burkholderiaceae</taxon>
        <taxon>Imbroritus</taxon>
    </lineage>
</organism>
<dbReference type="EMBL" id="AKCV02000020">
    <property type="protein sequence ID" value="TMS57734.1"/>
    <property type="molecule type" value="Genomic_DNA"/>
</dbReference>
<keyword evidence="2" id="KW-1185">Reference proteome</keyword>